<dbReference type="AlphaFoldDB" id="A0A8D8AKD7"/>
<evidence type="ECO:0000313" key="1">
    <source>
        <dbReference type="EMBL" id="CAG6457008.1"/>
    </source>
</evidence>
<reference evidence="1" key="1">
    <citation type="submission" date="2021-05" db="EMBL/GenBank/DDBJ databases">
        <authorList>
            <person name="Alioto T."/>
            <person name="Alioto T."/>
            <person name="Gomez Garrido J."/>
        </authorList>
    </citation>
    <scope>NUCLEOTIDE SEQUENCE</scope>
</reference>
<protein>
    <submittedName>
        <fullName evidence="1">(northern house mosquito) hypothetical protein</fullName>
    </submittedName>
</protein>
<proteinExistence type="predicted"/>
<sequence>MPFQSGWAGQIQKFGPPLSIRHSRKPHTHTISGIKLLIDGGLLLPPRGRPCVPIWALHVVEAQLVSARFFFVGRFYMFAHSYTCTYKKTHTQTSNVPTCEQFNKRYNLCY</sequence>
<dbReference type="EMBL" id="HBUE01032099">
    <property type="protein sequence ID" value="CAG6457008.1"/>
    <property type="molecule type" value="Transcribed_RNA"/>
</dbReference>
<organism evidence="1">
    <name type="scientific">Culex pipiens</name>
    <name type="common">House mosquito</name>
    <dbReference type="NCBI Taxonomy" id="7175"/>
    <lineage>
        <taxon>Eukaryota</taxon>
        <taxon>Metazoa</taxon>
        <taxon>Ecdysozoa</taxon>
        <taxon>Arthropoda</taxon>
        <taxon>Hexapoda</taxon>
        <taxon>Insecta</taxon>
        <taxon>Pterygota</taxon>
        <taxon>Neoptera</taxon>
        <taxon>Endopterygota</taxon>
        <taxon>Diptera</taxon>
        <taxon>Nematocera</taxon>
        <taxon>Culicoidea</taxon>
        <taxon>Culicidae</taxon>
        <taxon>Culicinae</taxon>
        <taxon>Culicini</taxon>
        <taxon>Culex</taxon>
        <taxon>Culex</taxon>
    </lineage>
</organism>
<name>A0A8D8AKD7_CULPI</name>
<accession>A0A8D8AKD7</accession>